<reference evidence="1 2" key="1">
    <citation type="submission" date="2011-06" db="EMBL/GenBank/DDBJ databases">
        <authorList>
            <person name="Muzny D."/>
            <person name="Qin X."/>
            <person name="Deng J."/>
            <person name="Jiang H."/>
            <person name="Liu Y."/>
            <person name="Qu J."/>
            <person name="Song X.-Z."/>
            <person name="Zhang L."/>
            <person name="Thornton R."/>
            <person name="Coyle M."/>
            <person name="Francisco L."/>
            <person name="Jackson L."/>
            <person name="Javaid M."/>
            <person name="Korchina V."/>
            <person name="Kovar C."/>
            <person name="Mata R."/>
            <person name="Mathew T."/>
            <person name="Ngo R."/>
            <person name="Nguyen L."/>
            <person name="Nguyen N."/>
            <person name="Okwuonu G."/>
            <person name="Ongeri F."/>
            <person name="Pham C."/>
            <person name="Simmons D."/>
            <person name="Wilczek-Boney K."/>
            <person name="Hale W."/>
            <person name="Jakkamsetti A."/>
            <person name="Pham P."/>
            <person name="Ruth R."/>
            <person name="San Lucas F."/>
            <person name="Warren J."/>
            <person name="Zhang J."/>
            <person name="Zhao Z."/>
            <person name="Zhou C."/>
            <person name="Zhu D."/>
            <person name="Lee S."/>
            <person name="Bess C."/>
            <person name="Blankenburg K."/>
            <person name="Forbes L."/>
            <person name="Fu Q."/>
            <person name="Gubbala S."/>
            <person name="Hirani K."/>
            <person name="Jayaseelan J.C."/>
            <person name="Lara F."/>
            <person name="Munidasa M."/>
            <person name="Palculict T."/>
            <person name="Patil S."/>
            <person name="Pu L.-L."/>
            <person name="Saada N."/>
            <person name="Tang L."/>
            <person name="Weissenberger G."/>
            <person name="Zhu Y."/>
            <person name="Hemphill L."/>
            <person name="Shang Y."/>
            <person name="Youmans B."/>
            <person name="Ayvaz T."/>
            <person name="Ross M."/>
            <person name="Santibanez J."/>
            <person name="Aqrawi P."/>
            <person name="Gross S."/>
            <person name="Joshi V."/>
            <person name="Fowler G."/>
            <person name="Nazareth L."/>
            <person name="Reid J."/>
            <person name="Worley K."/>
            <person name="Petrosino J."/>
            <person name="Highlander S."/>
            <person name="Gibbs R."/>
        </authorList>
    </citation>
    <scope>NUCLEOTIDE SEQUENCE [LARGE SCALE GENOMIC DNA]</scope>
    <source>
        <strain evidence="1 2">9715</strain>
    </source>
</reference>
<keyword evidence="2" id="KW-1185">Reference proteome</keyword>
<evidence type="ECO:0000313" key="1">
    <source>
        <dbReference type="EMBL" id="EGZ50774.1"/>
    </source>
</evidence>
<dbReference type="EMBL" id="AGAZ01000021">
    <property type="protein sequence ID" value="EGZ50774.1"/>
    <property type="molecule type" value="Genomic_DNA"/>
</dbReference>
<protein>
    <submittedName>
        <fullName evidence="1">Uncharacterized protein</fullName>
    </submittedName>
</protein>
<dbReference type="AlphaFoldDB" id="G4CN22"/>
<evidence type="ECO:0000313" key="2">
    <source>
        <dbReference type="Proteomes" id="UP000005336"/>
    </source>
</evidence>
<organism evidence="1 2">
    <name type="scientific">Neisseria wadsworthii 9715</name>
    <dbReference type="NCBI Taxonomy" id="1030841"/>
    <lineage>
        <taxon>Bacteria</taxon>
        <taxon>Pseudomonadati</taxon>
        <taxon>Pseudomonadota</taxon>
        <taxon>Betaproteobacteria</taxon>
        <taxon>Neisseriales</taxon>
        <taxon>Neisseriaceae</taxon>
        <taxon>Neisseria</taxon>
    </lineage>
</organism>
<sequence length="39" mass="4389">MGIVEGCQEYRKAREAASFLIMLKNHETIISAKNKSHLA</sequence>
<dbReference type="HOGENOM" id="CLU_3313391_0_0_4"/>
<dbReference type="PATRIC" id="fig|1030841.3.peg.474"/>
<proteinExistence type="predicted"/>
<accession>G4CN22</accession>
<dbReference type="Proteomes" id="UP000005336">
    <property type="component" value="Unassembled WGS sequence"/>
</dbReference>
<gene>
    <name evidence="1" type="ORF">HMPREF9370_0481</name>
</gene>
<name>G4CN22_9NEIS</name>
<comment type="caution">
    <text evidence="1">The sequence shown here is derived from an EMBL/GenBank/DDBJ whole genome shotgun (WGS) entry which is preliminary data.</text>
</comment>